<evidence type="ECO:0000256" key="1">
    <source>
        <dbReference type="SAM" id="MobiDB-lite"/>
    </source>
</evidence>
<evidence type="ECO:0000313" key="2">
    <source>
        <dbReference type="EMBL" id="CBY15417.1"/>
    </source>
</evidence>
<protein>
    <submittedName>
        <fullName evidence="2">Uncharacterized protein</fullName>
    </submittedName>
</protein>
<keyword evidence="3" id="KW-1185">Reference proteome</keyword>
<proteinExistence type="predicted"/>
<dbReference type="OrthoDB" id="414982at2759"/>
<sequence>DDDGVAYTNFYSCLLMGINWWKHLARIAPKVPTTINEDLLNEIRNVDISSLRREFGDRPTRHDLPAIERFLDIELCLLYGGRFSPLGVSYRSNSTGFCVRDAMNDYEDLTSCKPRVVLQSARPFFHKLGTFHVIPTRKVAEDYDSKWVHLWMAIAKFRFKKLSKNALSAKITTMMNELRISPTEKWTIADGIFQKIRTRYQLPIRLFIGKIVNDNVNSKVCYYATQPVNNKEYLNLFVASYKPDEFDREFKELSNMSYNELRRNPERCPILAADRDYQLKKLRAEDADRGAALHDDDTSDTISSSSSGVDDNEDDDATDIEGDNPFIDGAAAAEKEAFAAAAAEADDRVYRPIRNVASLAPNVFDSNTTVRILGKRDVFMMPVCPTKNCLYSHEKPSYMNSHIANCRSEPLTRIRQSVQGPNVIDFVHELAADGYLPSAEYAQRYFVTYDIECLMSQSMDFTPEELQEYEIDKYGDDERKYHNIVTIAAMTSDGEKICFPREDMETSSAKKLLVMFINYLLHVRKTMLESLPECITQGIEYYSGELAGERRKTYSIEQAATLSKKLYYLKDFTKLKIYSWCGERYDLTLMFPNLASVLWHFTGEKTKDIKPIKRGNGYMMLDSMGLSFRDFRNYTAPMSLDQLAKSCDLDPGEFSKGSFCYEWYTSVDQLKRALALPAYTCFYSTLYTGAFHRGEFYVDEINAIARERLDSGEWQREDFILELAVWLKLDSLIDDPVLIDRGVNGKIACGKHLATLKRIFGNATFCDRNDSVAREFFRFSPRSYESARALWDEIEDSVEEMSMLVFLMNYNYNDVKLLTACVNAYARSYETKFELGLHADLSIAKMAQKLAFIQYDKTLPPIYSIPPKAAFFYKDCRKKLLGGICQVFHRLIYLNANADPRIPKTATTAPNGERYKSVMSLDFNSLYPFVVSQDLPLGPGIIYNIESALPKSSSKWQGRMTAGSGYGKIPRFFNEGLFNQKQNTSIESIRWLEYLNWRDYNGRIQHAYNLAEKKVGKHCVDGYLELDDNIPNTTIPKKKIFEFRGCSFHTCPYCKRKPWLGVKKIVKDPETGIQKRVTIEADELRIEDMERIDAILNTLRSEYCNGEDLAPYENFIGPLNLRYHEIIIEYNCRWIKDWCIAEYKGQPPYSPSYPFLYKGCRPERSGSYKPEQQGVTTDDFKRLLRTKNAQGQSSFFGLAVVDLSSSSKVIEENPYIPPIYDKIKLNSDMLAGHMKSLLSKELVDKLYPSEENIFCYNATRYLATSEMLAYYDSKGIDFTLHYFVEYYRGAPFKRFVKNMVRDRVIALSKGNVTMQLVIKLLLNAMVGRFALAVARFMCCRILGADKMLNVIRSPMLKSIKSLRVEDDAVDPLHEVVTKKKRIVEDLALQIQIYVYQDRGDYGRSFSVGRSARFR</sequence>
<gene>
    <name evidence="2" type="ORF">GSOID_T00012334001</name>
</gene>
<feature type="non-terminal residue" evidence="2">
    <location>
        <position position="1"/>
    </location>
</feature>
<name>E4Y0K9_OIKDI</name>
<dbReference type="Proteomes" id="UP000001307">
    <property type="component" value="Unassembled WGS sequence"/>
</dbReference>
<dbReference type="EMBL" id="FN653510">
    <property type="protein sequence ID" value="CBY15417.1"/>
    <property type="molecule type" value="Genomic_DNA"/>
</dbReference>
<dbReference type="InterPro" id="IPR043502">
    <property type="entry name" value="DNA/RNA_pol_sf"/>
</dbReference>
<accession>E4Y0K9</accession>
<reference evidence="2" key="1">
    <citation type="journal article" date="2010" name="Science">
        <title>Plasticity of animal genome architecture unmasked by rapid evolution of a pelagic tunicate.</title>
        <authorList>
            <person name="Denoeud F."/>
            <person name="Henriet S."/>
            <person name="Mungpakdee S."/>
            <person name="Aury J.M."/>
            <person name="Da Silva C."/>
            <person name="Brinkmann H."/>
            <person name="Mikhaleva J."/>
            <person name="Olsen L.C."/>
            <person name="Jubin C."/>
            <person name="Canestro C."/>
            <person name="Bouquet J.M."/>
            <person name="Danks G."/>
            <person name="Poulain J."/>
            <person name="Campsteijn C."/>
            <person name="Adamski M."/>
            <person name="Cross I."/>
            <person name="Yadetie F."/>
            <person name="Muffato M."/>
            <person name="Louis A."/>
            <person name="Butcher S."/>
            <person name="Tsagkogeorga G."/>
            <person name="Konrad A."/>
            <person name="Singh S."/>
            <person name="Jensen M.F."/>
            <person name="Cong E.H."/>
            <person name="Eikeseth-Otteraa H."/>
            <person name="Noel B."/>
            <person name="Anthouard V."/>
            <person name="Porcel B.M."/>
            <person name="Kachouri-Lafond R."/>
            <person name="Nishino A."/>
            <person name="Ugolini M."/>
            <person name="Chourrout P."/>
            <person name="Nishida H."/>
            <person name="Aasland R."/>
            <person name="Huzurbazar S."/>
            <person name="Westhof E."/>
            <person name="Delsuc F."/>
            <person name="Lehrach H."/>
            <person name="Reinhardt R."/>
            <person name="Weissenbach J."/>
            <person name="Roy S.W."/>
            <person name="Artiguenave F."/>
            <person name="Postlethwait J.H."/>
            <person name="Manak J.R."/>
            <person name="Thompson E.M."/>
            <person name="Jaillon O."/>
            <person name="Du Pasquier L."/>
            <person name="Boudinot P."/>
            <person name="Liberles D.A."/>
            <person name="Volff J.N."/>
            <person name="Philippe H."/>
            <person name="Lenhard B."/>
            <person name="Roest Crollius H."/>
            <person name="Wincker P."/>
            <person name="Chourrout D."/>
        </authorList>
    </citation>
    <scope>NUCLEOTIDE SEQUENCE [LARGE SCALE GENOMIC DNA]</scope>
</reference>
<evidence type="ECO:0000313" key="3">
    <source>
        <dbReference type="Proteomes" id="UP000001307"/>
    </source>
</evidence>
<organism evidence="2">
    <name type="scientific">Oikopleura dioica</name>
    <name type="common">Tunicate</name>
    <dbReference type="NCBI Taxonomy" id="34765"/>
    <lineage>
        <taxon>Eukaryota</taxon>
        <taxon>Metazoa</taxon>
        <taxon>Chordata</taxon>
        <taxon>Tunicata</taxon>
        <taxon>Appendicularia</taxon>
        <taxon>Copelata</taxon>
        <taxon>Oikopleuridae</taxon>
        <taxon>Oikopleura</taxon>
    </lineage>
</organism>
<dbReference type="SUPFAM" id="SSF56672">
    <property type="entry name" value="DNA/RNA polymerases"/>
    <property type="match status" value="1"/>
</dbReference>
<feature type="compositionally biased region" description="Low complexity" evidence="1">
    <location>
        <begin position="300"/>
        <end position="309"/>
    </location>
</feature>
<feature type="compositionally biased region" description="Acidic residues" evidence="1">
    <location>
        <begin position="310"/>
        <end position="322"/>
    </location>
</feature>
<dbReference type="InParanoid" id="E4Y0K9"/>
<feature type="region of interest" description="Disordered" evidence="1">
    <location>
        <begin position="288"/>
        <end position="325"/>
    </location>
</feature>